<evidence type="ECO:0000256" key="6">
    <source>
        <dbReference type="ARBA" id="ARBA00022888"/>
    </source>
</evidence>
<dbReference type="InterPro" id="IPR001962">
    <property type="entry name" value="Asn_synthase"/>
</dbReference>
<keyword evidence="4" id="KW-0547">Nucleotide-binding</keyword>
<proteinExistence type="inferred from homology"/>
<dbReference type="Gene3D" id="3.60.20.10">
    <property type="entry name" value="Glutamine Phosphoribosylpyrophosphate, subunit 1, domain 1"/>
    <property type="match status" value="1"/>
</dbReference>
<gene>
    <name evidence="10" type="ORF">HUW50_00625</name>
</gene>
<dbReference type="InterPro" id="IPR017932">
    <property type="entry name" value="GATase_2_dom"/>
</dbReference>
<dbReference type="RefSeq" id="WP_185653589.1">
    <property type="nucleotide sequence ID" value="NZ_CP055263.1"/>
</dbReference>
<dbReference type="PROSITE" id="PS51278">
    <property type="entry name" value="GATASE_TYPE_2"/>
    <property type="match status" value="1"/>
</dbReference>
<keyword evidence="6" id="KW-0061">Asparagine biosynthesis</keyword>
<comment type="similarity">
    <text evidence="2">Belongs to the asparagine synthetase family.</text>
</comment>
<evidence type="ECO:0000256" key="3">
    <source>
        <dbReference type="ARBA" id="ARBA00012737"/>
    </source>
</evidence>
<protein>
    <recommendedName>
        <fullName evidence="3">asparagine synthase (glutamine-hydrolyzing)</fullName>
        <ecNumber evidence="3">6.3.5.4</ecNumber>
    </recommendedName>
</protein>
<dbReference type="PANTHER" id="PTHR43284">
    <property type="entry name" value="ASPARAGINE SYNTHETASE (GLUTAMINE-HYDROLYZING)"/>
    <property type="match status" value="1"/>
</dbReference>
<dbReference type="Proteomes" id="UP000515490">
    <property type="component" value="Chromosome"/>
</dbReference>
<dbReference type="Pfam" id="PF00733">
    <property type="entry name" value="Asn_synthase"/>
    <property type="match status" value="1"/>
</dbReference>
<dbReference type="PIRSF" id="PIRSF001589">
    <property type="entry name" value="Asn_synthetase_glu-h"/>
    <property type="match status" value="1"/>
</dbReference>
<dbReference type="InterPro" id="IPR029055">
    <property type="entry name" value="Ntn_hydrolases_N"/>
</dbReference>
<evidence type="ECO:0000259" key="9">
    <source>
        <dbReference type="PROSITE" id="PS51278"/>
    </source>
</evidence>
<accession>A0ABX6RXI8</accession>
<name>A0ABX6RXI8_9BACI</name>
<evidence type="ECO:0000256" key="1">
    <source>
        <dbReference type="ARBA" id="ARBA00005187"/>
    </source>
</evidence>
<reference evidence="10 11" key="1">
    <citation type="submission" date="2020-06" db="EMBL/GenBank/DDBJ databases">
        <title>Metabacillus dokdonensis sp. nov., isolated from the rhizosphere of Elymus tsukushiensis, a plant native to the Dokdo Islands, Republic of Korea.</title>
        <authorList>
            <person name="Lee S.Y."/>
            <person name="Hwang Y.J."/>
            <person name="Son J.S."/>
            <person name="Ghim S.Y."/>
        </authorList>
    </citation>
    <scope>NUCLEOTIDE SEQUENCE [LARGE SCALE GENOMIC DNA]</scope>
    <source>
        <strain evidence="10 11">KUDC1714</strain>
    </source>
</reference>
<dbReference type="EC" id="6.3.5.4" evidence="3"/>
<comment type="pathway">
    <text evidence="1">Amino-acid biosynthesis; L-asparagine biosynthesis; L-asparagine from L-aspartate (L-Gln route): step 1/1.</text>
</comment>
<dbReference type="Pfam" id="PF13537">
    <property type="entry name" value="GATase_7"/>
    <property type="match status" value="1"/>
</dbReference>
<dbReference type="InterPro" id="IPR006426">
    <property type="entry name" value="Asn_synth_AEB"/>
</dbReference>
<dbReference type="PANTHER" id="PTHR43284:SF1">
    <property type="entry name" value="ASPARAGINE SYNTHETASE"/>
    <property type="match status" value="1"/>
</dbReference>
<evidence type="ECO:0000313" key="11">
    <source>
        <dbReference type="Proteomes" id="UP000515490"/>
    </source>
</evidence>
<keyword evidence="6" id="KW-0028">Amino-acid biosynthesis</keyword>
<dbReference type="InterPro" id="IPR051786">
    <property type="entry name" value="ASN_synthetase/amidase"/>
</dbReference>
<comment type="catalytic activity">
    <reaction evidence="8">
        <text>L-aspartate + L-glutamine + ATP + H2O = L-asparagine + L-glutamate + AMP + diphosphate + H(+)</text>
        <dbReference type="Rhea" id="RHEA:12228"/>
        <dbReference type="ChEBI" id="CHEBI:15377"/>
        <dbReference type="ChEBI" id="CHEBI:15378"/>
        <dbReference type="ChEBI" id="CHEBI:29985"/>
        <dbReference type="ChEBI" id="CHEBI:29991"/>
        <dbReference type="ChEBI" id="CHEBI:30616"/>
        <dbReference type="ChEBI" id="CHEBI:33019"/>
        <dbReference type="ChEBI" id="CHEBI:58048"/>
        <dbReference type="ChEBI" id="CHEBI:58359"/>
        <dbReference type="ChEBI" id="CHEBI:456215"/>
        <dbReference type="EC" id="6.3.5.4"/>
    </reaction>
</comment>
<keyword evidence="11" id="KW-1185">Reference proteome</keyword>
<keyword evidence="7" id="KW-0315">Glutamine amidotransferase</keyword>
<evidence type="ECO:0000256" key="2">
    <source>
        <dbReference type="ARBA" id="ARBA00005752"/>
    </source>
</evidence>
<evidence type="ECO:0000256" key="4">
    <source>
        <dbReference type="ARBA" id="ARBA00022741"/>
    </source>
</evidence>
<keyword evidence="5" id="KW-0067">ATP-binding</keyword>
<evidence type="ECO:0000256" key="8">
    <source>
        <dbReference type="ARBA" id="ARBA00048741"/>
    </source>
</evidence>
<sequence>MSAIAGIINFSNEPIPYEYCRNIMKSLERYPADDVQLLQKENVFLGCHSQWITPESVGEKLPYFDAERRLAITADAIIDNRDDLFERLQVPLEKRKTIKDSELILLSYHKWGEKSPKYLLGDFAYIIWDERSRKIFGARDFSGNRTLYYHQNGQQFLFCTVMNPLLSVPCIKKQLNEQWLAEFISNPGMHESVDIFSSVYQEIKQVPPSHSISITNNNIVFNRYITLTTEGEKQKFKTNEEYETAFREVFKQSVSCRLRTQHKVGAHLSGGLDSGSVVSFAAKSLEKENKKLHTFSYIPLEGFIDWTPKSRVADETPFIKSTVNYVGNINDQYYRFEGKSAFSDIDEWLNILEMPYKFFENSYWMKGMYEIAQEQGIGILLNGKRGNYTISWGPALDYQSALLKKLKWIKLYKELDKYSKNRGIKKSRLFSIITKKAFPVLRNKDIFYSIPSFINPSFAKRTNVFERLKDHGVDTDGSSVSDAYEGRRKQFDQLFFWGLTGTNSTKLSLQYSLIERDPTNDLRVIKFCLGVPENQYVQNGLDRALIRRSTMGYLPDNVRLNQRKRGVQGADGIQRMAHDWGLFTKELEFCLKDPVLTEFVNSDVIQEALSNIRLNPKPELIFHEDFKILMRTIILYRFLKKQ</sequence>
<organism evidence="10 11">
    <name type="scientific">Metabacillus elymi</name>
    <dbReference type="NCBI Taxonomy" id="2745198"/>
    <lineage>
        <taxon>Bacteria</taxon>
        <taxon>Bacillati</taxon>
        <taxon>Bacillota</taxon>
        <taxon>Bacilli</taxon>
        <taxon>Bacillales</taxon>
        <taxon>Bacillaceae</taxon>
        <taxon>Metabacillus</taxon>
    </lineage>
</organism>
<dbReference type="SUPFAM" id="SSF52402">
    <property type="entry name" value="Adenine nucleotide alpha hydrolases-like"/>
    <property type="match status" value="1"/>
</dbReference>
<evidence type="ECO:0000256" key="5">
    <source>
        <dbReference type="ARBA" id="ARBA00022840"/>
    </source>
</evidence>
<dbReference type="CDD" id="cd00712">
    <property type="entry name" value="AsnB"/>
    <property type="match status" value="1"/>
</dbReference>
<dbReference type="InterPro" id="IPR014729">
    <property type="entry name" value="Rossmann-like_a/b/a_fold"/>
</dbReference>
<evidence type="ECO:0000256" key="7">
    <source>
        <dbReference type="ARBA" id="ARBA00022962"/>
    </source>
</evidence>
<evidence type="ECO:0000313" key="10">
    <source>
        <dbReference type="EMBL" id="QNF26182.1"/>
    </source>
</evidence>
<dbReference type="SUPFAM" id="SSF56235">
    <property type="entry name" value="N-terminal nucleophile aminohydrolases (Ntn hydrolases)"/>
    <property type="match status" value="1"/>
</dbReference>
<dbReference type="InterPro" id="IPR033738">
    <property type="entry name" value="AsnB_N"/>
</dbReference>
<dbReference type="Gene3D" id="3.40.50.620">
    <property type="entry name" value="HUPs"/>
    <property type="match status" value="2"/>
</dbReference>
<feature type="domain" description="Glutamine amidotransferase type-2" evidence="9">
    <location>
        <begin position="2"/>
        <end position="217"/>
    </location>
</feature>
<dbReference type="EMBL" id="CP055263">
    <property type="protein sequence ID" value="QNF26182.1"/>
    <property type="molecule type" value="Genomic_DNA"/>
</dbReference>